<gene>
    <name evidence="8" type="ORF">KCG35_09600</name>
</gene>
<dbReference type="SMART" id="SM00448">
    <property type="entry name" value="REC"/>
    <property type="match status" value="1"/>
</dbReference>
<dbReference type="RefSeq" id="WP_215819477.1">
    <property type="nucleotide sequence ID" value="NZ_JAGSOY010000017.1"/>
</dbReference>
<name>A0ABS5ZDH2_9GAMM</name>
<keyword evidence="1 5" id="KW-0597">Phosphoprotein</keyword>
<dbReference type="SUPFAM" id="SSF52172">
    <property type="entry name" value="CheY-like"/>
    <property type="match status" value="1"/>
</dbReference>
<dbReference type="Proteomes" id="UP000690515">
    <property type="component" value="Unassembled WGS sequence"/>
</dbReference>
<dbReference type="InterPro" id="IPR000792">
    <property type="entry name" value="Tscrpt_reg_LuxR_C"/>
</dbReference>
<evidence type="ECO:0000259" key="7">
    <source>
        <dbReference type="PROSITE" id="PS50110"/>
    </source>
</evidence>
<dbReference type="SUPFAM" id="SSF46894">
    <property type="entry name" value="C-terminal effector domain of the bipartite response regulators"/>
    <property type="match status" value="1"/>
</dbReference>
<dbReference type="InterPro" id="IPR016032">
    <property type="entry name" value="Sig_transdc_resp-reg_C-effctor"/>
</dbReference>
<evidence type="ECO:0000313" key="8">
    <source>
        <dbReference type="EMBL" id="MBU2711315.1"/>
    </source>
</evidence>
<dbReference type="CDD" id="cd17535">
    <property type="entry name" value="REC_NarL-like"/>
    <property type="match status" value="1"/>
</dbReference>
<dbReference type="InterPro" id="IPR001789">
    <property type="entry name" value="Sig_transdc_resp-reg_receiver"/>
</dbReference>
<protein>
    <submittedName>
        <fullName evidence="8">Response regulator transcription factor</fullName>
    </submittedName>
</protein>
<dbReference type="PANTHER" id="PTHR43214">
    <property type="entry name" value="TWO-COMPONENT RESPONSE REGULATOR"/>
    <property type="match status" value="1"/>
</dbReference>
<dbReference type="PROSITE" id="PS50110">
    <property type="entry name" value="RESPONSE_REGULATORY"/>
    <property type="match status" value="1"/>
</dbReference>
<evidence type="ECO:0000259" key="6">
    <source>
        <dbReference type="PROSITE" id="PS50043"/>
    </source>
</evidence>
<dbReference type="InterPro" id="IPR058245">
    <property type="entry name" value="NreC/VraR/RcsB-like_REC"/>
</dbReference>
<reference evidence="8 9" key="1">
    <citation type="submission" date="2021-04" db="EMBL/GenBank/DDBJ databases">
        <authorList>
            <person name="Pira H."/>
            <person name="Risdian C."/>
            <person name="Wink J."/>
        </authorList>
    </citation>
    <scope>NUCLEOTIDE SEQUENCE [LARGE SCALE GENOMIC DNA]</scope>
    <source>
        <strain evidence="8 9">WH53</strain>
    </source>
</reference>
<evidence type="ECO:0000256" key="5">
    <source>
        <dbReference type="PROSITE-ProRule" id="PRU00169"/>
    </source>
</evidence>
<keyword evidence="3" id="KW-0238">DNA-binding</keyword>
<evidence type="ECO:0000256" key="3">
    <source>
        <dbReference type="ARBA" id="ARBA00023125"/>
    </source>
</evidence>
<feature type="domain" description="HTH luxR-type" evidence="6">
    <location>
        <begin position="143"/>
        <end position="208"/>
    </location>
</feature>
<keyword evidence="9" id="KW-1185">Reference proteome</keyword>
<dbReference type="InterPro" id="IPR011006">
    <property type="entry name" value="CheY-like_superfamily"/>
</dbReference>
<dbReference type="Pfam" id="PF00072">
    <property type="entry name" value="Response_reg"/>
    <property type="match status" value="1"/>
</dbReference>
<dbReference type="PROSITE" id="PS50043">
    <property type="entry name" value="HTH_LUXR_2"/>
    <property type="match status" value="1"/>
</dbReference>
<dbReference type="SMART" id="SM00421">
    <property type="entry name" value="HTH_LUXR"/>
    <property type="match status" value="1"/>
</dbReference>
<dbReference type="CDD" id="cd06170">
    <property type="entry name" value="LuxR_C_like"/>
    <property type="match status" value="1"/>
</dbReference>
<organism evidence="8 9">
    <name type="scientific">Zooshikella harenae</name>
    <dbReference type="NCBI Taxonomy" id="2827238"/>
    <lineage>
        <taxon>Bacteria</taxon>
        <taxon>Pseudomonadati</taxon>
        <taxon>Pseudomonadota</taxon>
        <taxon>Gammaproteobacteria</taxon>
        <taxon>Oceanospirillales</taxon>
        <taxon>Zooshikellaceae</taxon>
        <taxon>Zooshikella</taxon>
    </lineage>
</organism>
<dbReference type="PANTHER" id="PTHR43214:SF41">
    <property type="entry name" value="NITRATE_NITRITE RESPONSE REGULATOR PROTEIN NARP"/>
    <property type="match status" value="1"/>
</dbReference>
<evidence type="ECO:0000313" key="9">
    <source>
        <dbReference type="Proteomes" id="UP000690515"/>
    </source>
</evidence>
<feature type="domain" description="Response regulatory" evidence="7">
    <location>
        <begin position="6"/>
        <end position="122"/>
    </location>
</feature>
<evidence type="ECO:0000256" key="4">
    <source>
        <dbReference type="ARBA" id="ARBA00023163"/>
    </source>
</evidence>
<comment type="caution">
    <text evidence="8">The sequence shown here is derived from an EMBL/GenBank/DDBJ whole genome shotgun (WGS) entry which is preliminary data.</text>
</comment>
<keyword evidence="4" id="KW-0804">Transcription</keyword>
<dbReference type="PRINTS" id="PR00038">
    <property type="entry name" value="HTHLUXR"/>
</dbReference>
<dbReference type="Gene3D" id="3.40.50.2300">
    <property type="match status" value="1"/>
</dbReference>
<dbReference type="EMBL" id="JAGSOY010000017">
    <property type="protein sequence ID" value="MBU2711315.1"/>
    <property type="molecule type" value="Genomic_DNA"/>
</dbReference>
<feature type="modified residue" description="4-aspartylphosphate" evidence="5">
    <location>
        <position position="57"/>
    </location>
</feature>
<dbReference type="InterPro" id="IPR039420">
    <property type="entry name" value="WalR-like"/>
</dbReference>
<proteinExistence type="predicted"/>
<sequence>MSQHIRILLVDDHVLVQEGIRARLSQQANLDVVAVASDGESALRKIENTPIDVVLMDISMPGMNGIQVLQRIKSWYPDLVVLILTMHDSREYLLSALRSGASGYVLKDVSVDELINAIEVVFHGGTYLSRTVSQTLLDSEQGATTPNIPLTPREQMVLALLAKGEGSKHIAKKLHISVRTVETHRQKIKRKLGINSTAELTRYAIAHNLEAM</sequence>
<evidence type="ECO:0000256" key="2">
    <source>
        <dbReference type="ARBA" id="ARBA00023015"/>
    </source>
</evidence>
<dbReference type="Pfam" id="PF00196">
    <property type="entry name" value="GerE"/>
    <property type="match status" value="1"/>
</dbReference>
<keyword evidence="2" id="KW-0805">Transcription regulation</keyword>
<accession>A0ABS5ZDH2</accession>
<evidence type="ECO:0000256" key="1">
    <source>
        <dbReference type="ARBA" id="ARBA00022553"/>
    </source>
</evidence>